<evidence type="ECO:0000313" key="3">
    <source>
        <dbReference type="Proteomes" id="UP000198426"/>
    </source>
</evidence>
<dbReference type="EMBL" id="FZOY01000003">
    <property type="protein sequence ID" value="SNS80241.1"/>
    <property type="molecule type" value="Genomic_DNA"/>
</dbReference>
<sequence>MIDVMAILVMLVGALRFLAGFVRAETKIDEPARARIINGERIQLGRYILAGLMIFIVSDIIHTALSLDLGDLIFLGVLVGIRFAVSHLLGQEVRAIKEDPEL</sequence>
<dbReference type="InterPro" id="IPR012427">
    <property type="entry name" value="DUF1622"/>
</dbReference>
<dbReference type="PANTHER" id="PTHR38468:SF1">
    <property type="entry name" value="SLL0939 PROTEIN"/>
    <property type="match status" value="1"/>
</dbReference>
<dbReference type="AlphaFoldDB" id="A0A239HGH0"/>
<keyword evidence="3" id="KW-1185">Reference proteome</keyword>
<keyword evidence="1" id="KW-1133">Transmembrane helix</keyword>
<proteinExistence type="predicted"/>
<feature type="transmembrane region" description="Helical" evidence="1">
    <location>
        <begin position="6"/>
        <end position="24"/>
    </location>
</feature>
<feature type="transmembrane region" description="Helical" evidence="1">
    <location>
        <begin position="44"/>
        <end position="66"/>
    </location>
</feature>
<dbReference type="Proteomes" id="UP000198426">
    <property type="component" value="Unassembled WGS sequence"/>
</dbReference>
<dbReference type="PANTHER" id="PTHR38468">
    <property type="entry name" value="SLL0939 PROTEIN"/>
    <property type="match status" value="1"/>
</dbReference>
<reference evidence="2 3" key="1">
    <citation type="submission" date="2017-06" db="EMBL/GenBank/DDBJ databases">
        <authorList>
            <person name="Kim H.J."/>
            <person name="Triplett B.A."/>
        </authorList>
    </citation>
    <scope>NUCLEOTIDE SEQUENCE [LARGE SCALE GENOMIC DNA]</scope>
    <source>
        <strain evidence="2 3">DSM 29339</strain>
    </source>
</reference>
<protein>
    <submittedName>
        <fullName evidence="2">Uncharacterized membrane protein</fullName>
    </submittedName>
</protein>
<organism evidence="2 3">
    <name type="scientific">Tropicimonas sediminicola</name>
    <dbReference type="NCBI Taxonomy" id="1031541"/>
    <lineage>
        <taxon>Bacteria</taxon>
        <taxon>Pseudomonadati</taxon>
        <taxon>Pseudomonadota</taxon>
        <taxon>Alphaproteobacteria</taxon>
        <taxon>Rhodobacterales</taxon>
        <taxon>Roseobacteraceae</taxon>
        <taxon>Tropicimonas</taxon>
    </lineage>
</organism>
<dbReference type="Pfam" id="PF07784">
    <property type="entry name" value="DUF1622"/>
    <property type="match status" value="1"/>
</dbReference>
<evidence type="ECO:0000256" key="1">
    <source>
        <dbReference type="SAM" id="Phobius"/>
    </source>
</evidence>
<evidence type="ECO:0000313" key="2">
    <source>
        <dbReference type="EMBL" id="SNS80241.1"/>
    </source>
</evidence>
<keyword evidence="1" id="KW-0472">Membrane</keyword>
<keyword evidence="1" id="KW-0812">Transmembrane</keyword>
<name>A0A239HGH0_9RHOB</name>
<accession>A0A239HGH0</accession>
<gene>
    <name evidence="2" type="ORF">SAMN05421757_103399</name>
</gene>